<feature type="compositionally biased region" description="Pro residues" evidence="1">
    <location>
        <begin position="16"/>
        <end position="26"/>
    </location>
</feature>
<evidence type="ECO:0008006" key="4">
    <source>
        <dbReference type="Google" id="ProtNLM"/>
    </source>
</evidence>
<dbReference type="Proteomes" id="UP001515480">
    <property type="component" value="Unassembled WGS sequence"/>
</dbReference>
<organism evidence="2 3">
    <name type="scientific">Prymnesium parvum</name>
    <name type="common">Toxic golden alga</name>
    <dbReference type="NCBI Taxonomy" id="97485"/>
    <lineage>
        <taxon>Eukaryota</taxon>
        <taxon>Haptista</taxon>
        <taxon>Haptophyta</taxon>
        <taxon>Prymnesiophyceae</taxon>
        <taxon>Prymnesiales</taxon>
        <taxon>Prymnesiaceae</taxon>
        <taxon>Prymnesium</taxon>
    </lineage>
</organism>
<keyword evidence="3" id="KW-1185">Reference proteome</keyword>
<reference evidence="2 3" key="1">
    <citation type="journal article" date="2024" name="Science">
        <title>Giant polyketide synthase enzymes in the biosynthesis of giant marine polyether toxins.</title>
        <authorList>
            <person name="Fallon T.R."/>
            <person name="Shende V.V."/>
            <person name="Wierzbicki I.H."/>
            <person name="Pendleton A.L."/>
            <person name="Watervoot N.F."/>
            <person name="Auber R.P."/>
            <person name="Gonzalez D.J."/>
            <person name="Wisecaver J.H."/>
            <person name="Moore B.S."/>
        </authorList>
    </citation>
    <scope>NUCLEOTIDE SEQUENCE [LARGE SCALE GENOMIC DNA]</scope>
    <source>
        <strain evidence="2 3">12B1</strain>
    </source>
</reference>
<proteinExistence type="predicted"/>
<evidence type="ECO:0000313" key="2">
    <source>
        <dbReference type="EMBL" id="KAL1519309.1"/>
    </source>
</evidence>
<evidence type="ECO:0000313" key="3">
    <source>
        <dbReference type="Proteomes" id="UP001515480"/>
    </source>
</evidence>
<gene>
    <name evidence="2" type="ORF">AB1Y20_022836</name>
</gene>
<protein>
    <recommendedName>
        <fullName evidence="4">1-alkyl-2-acetylglycerophosphocholine esterase</fullName>
    </recommendedName>
</protein>
<accession>A0AB34JFC1</accession>
<name>A0AB34JFC1_PRYPA</name>
<sequence>MLAASTALALVATRPLLPPTPPPPLPHGRTPPAARPELRSLHVVGTSAGGFAANACVSAYVRAAGDSRGAARLSLCDPFCARADEVAPPWDDGRRTSGARLFGRDADFAEHYLNTDDIVPSTNFPLPLCYCYDVTHAKERAAFPPPDSGNWLNDLGLRLLGYHNWPIGYLARHYETQLDEDGNPLLPDHATLPRGTVVRVP</sequence>
<dbReference type="AlphaFoldDB" id="A0AB34JFC1"/>
<dbReference type="EMBL" id="JBGBPQ010000009">
    <property type="protein sequence ID" value="KAL1519309.1"/>
    <property type="molecule type" value="Genomic_DNA"/>
</dbReference>
<evidence type="ECO:0000256" key="1">
    <source>
        <dbReference type="SAM" id="MobiDB-lite"/>
    </source>
</evidence>
<comment type="caution">
    <text evidence="2">The sequence shown here is derived from an EMBL/GenBank/DDBJ whole genome shotgun (WGS) entry which is preliminary data.</text>
</comment>
<feature type="region of interest" description="Disordered" evidence="1">
    <location>
        <begin position="13"/>
        <end position="34"/>
    </location>
</feature>